<dbReference type="InterPro" id="IPR036034">
    <property type="entry name" value="PDZ_sf"/>
</dbReference>
<dbReference type="PROSITE" id="PS50106">
    <property type="entry name" value="PDZ"/>
    <property type="match status" value="1"/>
</dbReference>
<reference evidence="4 5" key="1">
    <citation type="submission" date="2012-05" db="EMBL/GenBank/DDBJ databases">
        <authorList>
            <person name="Weinstock G."/>
            <person name="Sodergren E."/>
            <person name="Lobos E.A."/>
            <person name="Fulton L."/>
            <person name="Fulton R."/>
            <person name="Courtney L."/>
            <person name="Fronick C."/>
            <person name="O'Laughlin M."/>
            <person name="Godfrey J."/>
            <person name="Wilson R.M."/>
            <person name="Miner T."/>
            <person name="Farmer C."/>
            <person name="Delehaunty K."/>
            <person name="Cordes M."/>
            <person name="Minx P."/>
            <person name="Tomlinson C."/>
            <person name="Chen J."/>
            <person name="Wollam A."/>
            <person name="Pepin K.H."/>
            <person name="Bhonagiri V."/>
            <person name="Zhang X."/>
            <person name="Suruliraj S."/>
            <person name="Warren W."/>
            <person name="Mitreva M."/>
            <person name="Mardis E.R."/>
            <person name="Wilson R.K."/>
        </authorList>
    </citation>
    <scope>NUCLEOTIDE SEQUENCE [LARGE SCALE GENOMIC DNA]</scope>
    <source>
        <strain evidence="4 5">F0235</strain>
    </source>
</reference>
<dbReference type="GO" id="GO:0030163">
    <property type="term" value="P:protein catabolic process"/>
    <property type="evidence" value="ECO:0007669"/>
    <property type="project" value="InterPro"/>
</dbReference>
<evidence type="ECO:0000259" key="3">
    <source>
        <dbReference type="PROSITE" id="PS51786"/>
    </source>
</evidence>
<evidence type="ECO:0000256" key="1">
    <source>
        <dbReference type="PROSITE-ProRule" id="PRU01122"/>
    </source>
</evidence>
<dbReference type="EMBL" id="AMEM01000016">
    <property type="protein sequence ID" value="EKX90944.1"/>
    <property type="molecule type" value="Genomic_DNA"/>
</dbReference>
<dbReference type="PANTHER" id="PTHR10046">
    <property type="entry name" value="ATP DEPENDENT LON PROTEASE FAMILY MEMBER"/>
    <property type="match status" value="1"/>
</dbReference>
<feature type="domain" description="Lon proteolytic" evidence="3">
    <location>
        <begin position="234"/>
        <end position="333"/>
    </location>
</feature>
<dbReference type="PROSITE" id="PS51786">
    <property type="entry name" value="LON_PROTEOLYTIC"/>
    <property type="match status" value="1"/>
</dbReference>
<gene>
    <name evidence="4" type="ORF">HMPREF9997_01009</name>
</gene>
<dbReference type="Gene3D" id="3.30.230.10">
    <property type="match status" value="1"/>
</dbReference>
<comment type="caution">
    <text evidence="4">The sequence shown here is derived from an EMBL/GenBank/DDBJ whole genome shotgun (WGS) entry which is preliminary data.</text>
</comment>
<dbReference type="GO" id="GO:0004176">
    <property type="term" value="F:ATP-dependent peptidase activity"/>
    <property type="evidence" value="ECO:0007669"/>
    <property type="project" value="UniProtKB-UniRule"/>
</dbReference>
<protein>
    <recommendedName>
        <fullName evidence="1">endopeptidase La</fullName>
        <ecNumber evidence="1">3.4.21.53</ecNumber>
    </recommendedName>
</protein>
<feature type="active site" evidence="1">
    <location>
        <position position="240"/>
    </location>
</feature>
<accession>L1MJ25</accession>
<dbReference type="GO" id="GO:0004252">
    <property type="term" value="F:serine-type endopeptidase activity"/>
    <property type="evidence" value="ECO:0007669"/>
    <property type="project" value="UniProtKB-UniRule"/>
</dbReference>
<dbReference type="eggNOG" id="COG3480">
    <property type="taxonomic scope" value="Bacteria"/>
</dbReference>
<evidence type="ECO:0000259" key="2">
    <source>
        <dbReference type="PROSITE" id="PS50106"/>
    </source>
</evidence>
<dbReference type="GO" id="GO:0005524">
    <property type="term" value="F:ATP binding"/>
    <property type="evidence" value="ECO:0007669"/>
    <property type="project" value="InterPro"/>
</dbReference>
<dbReference type="SUPFAM" id="SSF54211">
    <property type="entry name" value="Ribosomal protein S5 domain 2-like"/>
    <property type="match status" value="1"/>
</dbReference>
<dbReference type="SMART" id="SM00228">
    <property type="entry name" value="PDZ"/>
    <property type="match status" value="1"/>
</dbReference>
<evidence type="ECO:0000313" key="4">
    <source>
        <dbReference type="EMBL" id="EKX90944.1"/>
    </source>
</evidence>
<dbReference type="Proteomes" id="UP000010445">
    <property type="component" value="Unassembled WGS sequence"/>
</dbReference>
<dbReference type="InterPro" id="IPR020568">
    <property type="entry name" value="Ribosomal_Su5_D2-typ_SF"/>
</dbReference>
<evidence type="ECO:0000313" key="5">
    <source>
        <dbReference type="Proteomes" id="UP000010445"/>
    </source>
</evidence>
<organism evidence="4 5">
    <name type="scientific">Corynebacterium durum F0235</name>
    <dbReference type="NCBI Taxonomy" id="1035195"/>
    <lineage>
        <taxon>Bacteria</taxon>
        <taxon>Bacillati</taxon>
        <taxon>Actinomycetota</taxon>
        <taxon>Actinomycetes</taxon>
        <taxon>Mycobacteriales</taxon>
        <taxon>Corynebacteriaceae</taxon>
        <taxon>Corynebacterium</taxon>
    </lineage>
</organism>
<comment type="catalytic activity">
    <reaction evidence="1">
        <text>Hydrolysis of proteins in presence of ATP.</text>
        <dbReference type="EC" id="3.4.21.53"/>
    </reaction>
</comment>
<name>L1MJ25_9CORY</name>
<dbReference type="AlphaFoldDB" id="L1MJ25"/>
<dbReference type="STRING" id="1035195.HMPREF9997_01009"/>
<dbReference type="EC" id="3.4.21.53" evidence="1"/>
<dbReference type="InterPro" id="IPR014721">
    <property type="entry name" value="Ribsml_uS5_D2-typ_fold_subgr"/>
</dbReference>
<feature type="domain" description="PDZ" evidence="2">
    <location>
        <begin position="138"/>
        <end position="194"/>
    </location>
</feature>
<dbReference type="InterPro" id="IPR001478">
    <property type="entry name" value="PDZ"/>
</dbReference>
<dbReference type="InterPro" id="IPR027065">
    <property type="entry name" value="Lon_Prtase"/>
</dbReference>
<keyword evidence="5" id="KW-1185">Reference proteome</keyword>
<feature type="active site" evidence="1">
    <location>
        <position position="285"/>
    </location>
</feature>
<dbReference type="InterPro" id="IPR008269">
    <property type="entry name" value="Lon_proteolytic"/>
</dbReference>
<keyword evidence="1" id="KW-0720">Serine protease</keyword>
<keyword evidence="1" id="KW-0645">Protease</keyword>
<dbReference type="PATRIC" id="fig|1035195.3.peg.900"/>
<proteinExistence type="inferred from homology"/>
<dbReference type="HOGENOM" id="CLU_042037_1_0_11"/>
<dbReference type="GO" id="GO:0006508">
    <property type="term" value="P:proteolysis"/>
    <property type="evidence" value="ECO:0007669"/>
    <property type="project" value="UniProtKB-KW"/>
</dbReference>
<dbReference type="Pfam" id="PF05362">
    <property type="entry name" value="Lon_C"/>
    <property type="match status" value="1"/>
</dbReference>
<comment type="similarity">
    <text evidence="1">Belongs to the peptidase S16 family.</text>
</comment>
<dbReference type="SUPFAM" id="SSF50156">
    <property type="entry name" value="PDZ domain-like"/>
    <property type="match status" value="1"/>
</dbReference>
<dbReference type="Gene3D" id="2.30.42.10">
    <property type="match status" value="1"/>
</dbReference>
<keyword evidence="1" id="KW-0378">Hydrolase</keyword>
<dbReference type="Pfam" id="PF13180">
    <property type="entry name" value="PDZ_2"/>
    <property type="match status" value="1"/>
</dbReference>
<sequence length="343" mass="36028">MTLGALPVLLLTLLATSSSIPGTNISLAVPFAAMGPGPSFNTLGDFDGKQVVDIQGAEVDKTSGNFNMTTVAVRQNMSLAQAVSRWISSSDTFVPIDQVIPRGQSREQTEQENQQAFLTSESAATLAAMNYLKRPVEVEVMQLVPDSAASGKLSEGDVITAVDGTTVTEPAQVREIVQKKKPGDEITVTVKHDDTTEDKTIKLGKHPDDENTPLLGVTMGATPSDGVKVDYNLEDIGGPSAGLMFALAVVDKLSPGELNGGKFVAGTGTIDDSGKVGAIGGIEHKVKSAEDLGAEVFLAPADNCKEAIKNHPKDMTVLKVTSLEDAIHQLDAYNRGDGYTTCG</sequence>